<reference evidence="1" key="1">
    <citation type="submission" date="2017-07" db="EMBL/GenBank/DDBJ databases">
        <title>Taro Niue Genome Assembly and Annotation.</title>
        <authorList>
            <person name="Atibalentja N."/>
            <person name="Keating K."/>
            <person name="Fields C.J."/>
        </authorList>
    </citation>
    <scope>NUCLEOTIDE SEQUENCE</scope>
    <source>
        <strain evidence="1">Niue_2</strain>
        <tissue evidence="1">Leaf</tissue>
    </source>
</reference>
<dbReference type="EMBL" id="NMUH01017637">
    <property type="protein sequence ID" value="MQM23732.1"/>
    <property type="molecule type" value="Genomic_DNA"/>
</dbReference>
<evidence type="ECO:0000313" key="2">
    <source>
        <dbReference type="Proteomes" id="UP000652761"/>
    </source>
</evidence>
<sequence>MPMRSHTDTASLKRA</sequence>
<comment type="caution">
    <text evidence="1">The sequence shown here is derived from an EMBL/GenBank/DDBJ whole genome shotgun (WGS) entry which is preliminary data.</text>
</comment>
<protein>
    <submittedName>
        <fullName evidence="1">Uncharacterized protein</fullName>
    </submittedName>
</protein>
<keyword evidence="2" id="KW-1185">Reference proteome</keyword>
<dbReference type="Proteomes" id="UP000652761">
    <property type="component" value="Unassembled WGS sequence"/>
</dbReference>
<name>A0A843XXI5_COLES</name>
<gene>
    <name evidence="1" type="ORF">Taro_056799</name>
</gene>
<evidence type="ECO:0000313" key="1">
    <source>
        <dbReference type="EMBL" id="MQM23732.1"/>
    </source>
</evidence>
<proteinExistence type="predicted"/>
<organism evidence="1 2">
    <name type="scientific">Colocasia esculenta</name>
    <name type="common">Wild taro</name>
    <name type="synonym">Arum esculentum</name>
    <dbReference type="NCBI Taxonomy" id="4460"/>
    <lineage>
        <taxon>Eukaryota</taxon>
        <taxon>Viridiplantae</taxon>
        <taxon>Streptophyta</taxon>
        <taxon>Embryophyta</taxon>
        <taxon>Tracheophyta</taxon>
        <taxon>Spermatophyta</taxon>
        <taxon>Magnoliopsida</taxon>
        <taxon>Liliopsida</taxon>
        <taxon>Araceae</taxon>
        <taxon>Aroideae</taxon>
        <taxon>Colocasieae</taxon>
        <taxon>Colocasia</taxon>
    </lineage>
</organism>
<accession>A0A843XXI5</accession>